<keyword evidence="4 7" id="KW-0812">Transmembrane</keyword>
<gene>
    <name evidence="8" type="ORF">HMPREF9488_01490</name>
</gene>
<organism evidence="8 9">
    <name type="scientific">Coprobacillus cateniformis</name>
    <dbReference type="NCBI Taxonomy" id="100884"/>
    <lineage>
        <taxon>Bacteria</taxon>
        <taxon>Bacillati</taxon>
        <taxon>Bacillota</taxon>
        <taxon>Erysipelotrichia</taxon>
        <taxon>Erysipelotrichales</taxon>
        <taxon>Coprobacillaceae</taxon>
        <taxon>Coprobacillus</taxon>
    </lineage>
</organism>
<comment type="caution">
    <text evidence="8">The sequence shown here is derived from an EMBL/GenBank/DDBJ whole genome shotgun (WGS) entry which is preliminary data.</text>
</comment>
<evidence type="ECO:0000256" key="4">
    <source>
        <dbReference type="ARBA" id="ARBA00022692"/>
    </source>
</evidence>
<dbReference type="EMBL" id="ADKX01000026">
    <property type="protein sequence ID" value="EFW05345.1"/>
    <property type="molecule type" value="Genomic_DNA"/>
</dbReference>
<feature type="transmembrane region" description="Helical" evidence="7">
    <location>
        <begin position="71"/>
        <end position="92"/>
    </location>
</feature>
<dbReference type="eggNOG" id="COG0534">
    <property type="taxonomic scope" value="Bacteria"/>
</dbReference>
<keyword evidence="3" id="KW-1003">Cell membrane</keyword>
<dbReference type="GO" id="GO:0042910">
    <property type="term" value="F:xenobiotic transmembrane transporter activity"/>
    <property type="evidence" value="ECO:0007669"/>
    <property type="project" value="InterPro"/>
</dbReference>
<evidence type="ECO:0000256" key="2">
    <source>
        <dbReference type="ARBA" id="ARBA00022448"/>
    </source>
</evidence>
<comment type="subcellular location">
    <subcellularLocation>
        <location evidence="1">Cell membrane</location>
        <topology evidence="1">Multi-pass membrane protein</topology>
    </subcellularLocation>
</comment>
<keyword evidence="2" id="KW-0813">Transport</keyword>
<evidence type="ECO:0008006" key="10">
    <source>
        <dbReference type="Google" id="ProtNLM"/>
    </source>
</evidence>
<evidence type="ECO:0000256" key="7">
    <source>
        <dbReference type="SAM" id="Phobius"/>
    </source>
</evidence>
<evidence type="ECO:0000256" key="3">
    <source>
        <dbReference type="ARBA" id="ARBA00022475"/>
    </source>
</evidence>
<evidence type="ECO:0000256" key="1">
    <source>
        <dbReference type="ARBA" id="ARBA00004651"/>
    </source>
</evidence>
<evidence type="ECO:0000256" key="5">
    <source>
        <dbReference type="ARBA" id="ARBA00022989"/>
    </source>
</evidence>
<dbReference type="PANTHER" id="PTHR43549:SF3">
    <property type="entry name" value="MULTIDRUG RESISTANCE PROTEIN YPNP-RELATED"/>
    <property type="match status" value="1"/>
</dbReference>
<evidence type="ECO:0000313" key="8">
    <source>
        <dbReference type="EMBL" id="EFW05345.1"/>
    </source>
</evidence>
<dbReference type="GO" id="GO:0015297">
    <property type="term" value="F:antiporter activity"/>
    <property type="evidence" value="ECO:0007669"/>
    <property type="project" value="InterPro"/>
</dbReference>
<protein>
    <recommendedName>
        <fullName evidence="10">MATE efflux family protein</fullName>
    </recommendedName>
</protein>
<keyword evidence="9" id="KW-1185">Reference proteome</keyword>
<sequence length="102" mass="11271">MNTFKMRFEKISKIDMSQGQPLKLITLFAIPLMIGNLFQMFYNMVDTMVVGKCVSTTALASVGETTPVVDLLLGLVIGLSNGLSIVIAQRLVQMTRHLLKKP</sequence>
<accession>E7G9Q1</accession>
<dbReference type="HOGENOM" id="CLU_012893_13_6_9"/>
<dbReference type="PANTHER" id="PTHR43549">
    <property type="entry name" value="MULTIDRUG RESISTANCE PROTEIN YPNP-RELATED"/>
    <property type="match status" value="1"/>
</dbReference>
<keyword evidence="5 7" id="KW-1133">Transmembrane helix</keyword>
<name>E7G9Q1_9FIRM</name>
<dbReference type="STRING" id="100884.GCA_000269565_03337"/>
<feature type="transmembrane region" description="Helical" evidence="7">
    <location>
        <begin position="21"/>
        <end position="42"/>
    </location>
</feature>
<dbReference type="InterPro" id="IPR002528">
    <property type="entry name" value="MATE_fam"/>
</dbReference>
<proteinExistence type="predicted"/>
<reference evidence="8 9" key="1">
    <citation type="submission" date="2010-12" db="EMBL/GenBank/DDBJ databases">
        <title>The Genome Sequence of Coprobacillus sp. strain 29_1.</title>
        <authorList>
            <consortium name="The Broad Institute Genome Sequencing Platform"/>
            <person name="Earl A."/>
            <person name="Ward D."/>
            <person name="Feldgarden M."/>
            <person name="Gevers D."/>
            <person name="Daigneault M."/>
            <person name="Sibley C.D."/>
            <person name="White A."/>
            <person name="Strauss J."/>
            <person name="Allen-Vercoe E."/>
            <person name="Young S.K."/>
            <person name="Zeng Q."/>
            <person name="Gargeya S."/>
            <person name="Fitzgerald M."/>
            <person name="Haas B."/>
            <person name="Abouelleil A."/>
            <person name="Alvarado L."/>
            <person name="Arachchi H.M."/>
            <person name="Berlin A."/>
            <person name="Brown A."/>
            <person name="Chapman S.B."/>
            <person name="Chen Z."/>
            <person name="Dunbar C."/>
            <person name="Freedman E."/>
            <person name="Gearin G."/>
            <person name="Gellesch M."/>
            <person name="Goldberg J."/>
            <person name="Griggs A."/>
            <person name="Gujja S."/>
            <person name="Heilman E."/>
            <person name="Heiman D."/>
            <person name="Howarth C."/>
            <person name="Larson L."/>
            <person name="Lui A."/>
            <person name="MacDonald P.J.P."/>
            <person name="Mehta T."/>
            <person name="Montmayeur A."/>
            <person name="Murphy C."/>
            <person name="Neiman D."/>
            <person name="Pearson M."/>
            <person name="Priest M."/>
            <person name="Roberts A."/>
            <person name="Saif S."/>
            <person name="Shea T."/>
            <person name="Shenoy N."/>
            <person name="Sisk P."/>
            <person name="Stolte C."/>
            <person name="Sykes S."/>
            <person name="White J."/>
            <person name="Yandava C."/>
            <person name="Nusbaum C."/>
            <person name="Birren B."/>
        </authorList>
    </citation>
    <scope>NUCLEOTIDE SEQUENCE [LARGE SCALE GENOMIC DNA]</scope>
    <source>
        <strain evidence="8 9">29_1</strain>
    </source>
</reference>
<dbReference type="AlphaFoldDB" id="E7G9Q1"/>
<dbReference type="OrthoDB" id="9776324at2"/>
<keyword evidence="6 7" id="KW-0472">Membrane</keyword>
<dbReference type="Proteomes" id="UP000003157">
    <property type="component" value="Unassembled WGS sequence"/>
</dbReference>
<dbReference type="InterPro" id="IPR052031">
    <property type="entry name" value="Membrane_Transporter-Flippase"/>
</dbReference>
<evidence type="ECO:0000313" key="9">
    <source>
        <dbReference type="Proteomes" id="UP000003157"/>
    </source>
</evidence>
<dbReference type="Pfam" id="PF01554">
    <property type="entry name" value="MatE"/>
    <property type="match status" value="1"/>
</dbReference>
<evidence type="ECO:0000256" key="6">
    <source>
        <dbReference type="ARBA" id="ARBA00023136"/>
    </source>
</evidence>
<dbReference type="GO" id="GO:0005886">
    <property type="term" value="C:plasma membrane"/>
    <property type="evidence" value="ECO:0007669"/>
    <property type="project" value="UniProtKB-SubCell"/>
</dbReference>